<evidence type="ECO:0000256" key="1">
    <source>
        <dbReference type="ARBA" id="ARBA00008467"/>
    </source>
</evidence>
<evidence type="ECO:0000256" key="2">
    <source>
        <dbReference type="ARBA" id="ARBA00022679"/>
    </source>
</evidence>
<keyword evidence="6" id="KW-1185">Reference proteome</keyword>
<dbReference type="EMBL" id="JAPMLT010000002">
    <property type="protein sequence ID" value="MCX7569476.1"/>
    <property type="molecule type" value="Genomic_DNA"/>
</dbReference>
<dbReference type="Gene3D" id="3.40.47.10">
    <property type="match status" value="1"/>
</dbReference>
<dbReference type="Pfam" id="PF02801">
    <property type="entry name" value="Ketoacyl-synt_C"/>
    <property type="match status" value="1"/>
</dbReference>
<dbReference type="PANTHER" id="PTHR11712:SF336">
    <property type="entry name" value="3-OXOACYL-[ACYL-CARRIER-PROTEIN] SYNTHASE, MITOCHONDRIAL"/>
    <property type="match status" value="1"/>
</dbReference>
<evidence type="ECO:0000259" key="4">
    <source>
        <dbReference type="PROSITE" id="PS52004"/>
    </source>
</evidence>
<dbReference type="NCBIfam" id="NF005589">
    <property type="entry name" value="PRK07314.1"/>
    <property type="match status" value="1"/>
</dbReference>
<accession>A0ABT3WXX0</accession>
<dbReference type="PANTHER" id="PTHR11712">
    <property type="entry name" value="POLYKETIDE SYNTHASE-RELATED"/>
    <property type="match status" value="1"/>
</dbReference>
<evidence type="ECO:0000256" key="3">
    <source>
        <dbReference type="RuleBase" id="RU003694"/>
    </source>
</evidence>
<proteinExistence type="inferred from homology"/>
<dbReference type="CDD" id="cd00834">
    <property type="entry name" value="KAS_I_II"/>
    <property type="match status" value="1"/>
</dbReference>
<evidence type="ECO:0000313" key="6">
    <source>
        <dbReference type="Proteomes" id="UP001208017"/>
    </source>
</evidence>
<dbReference type="InterPro" id="IPR014031">
    <property type="entry name" value="Ketoacyl_synth_C"/>
</dbReference>
<dbReference type="RefSeq" id="WP_267150982.1">
    <property type="nucleotide sequence ID" value="NZ_JAPMLT010000002.1"/>
</dbReference>
<feature type="domain" description="Ketosynthase family 3 (KS3)" evidence="4">
    <location>
        <begin position="4"/>
        <end position="427"/>
    </location>
</feature>
<keyword evidence="2 3" id="KW-0808">Transferase</keyword>
<reference evidence="5 6" key="1">
    <citation type="submission" date="2022-11" db="EMBL/GenBank/DDBJ databases">
        <title>Study of microbial diversity in lake waters.</title>
        <authorList>
            <person name="Zhang J."/>
        </authorList>
    </citation>
    <scope>NUCLEOTIDE SEQUENCE [LARGE SCALE GENOMIC DNA]</scope>
    <source>
        <strain evidence="5 6">DT12</strain>
    </source>
</reference>
<dbReference type="InterPro" id="IPR018201">
    <property type="entry name" value="Ketoacyl_synth_AS"/>
</dbReference>
<organism evidence="5 6">
    <name type="scientific">Tumebacillus lacus</name>
    <dbReference type="NCBI Taxonomy" id="2995335"/>
    <lineage>
        <taxon>Bacteria</taxon>
        <taxon>Bacillati</taxon>
        <taxon>Bacillota</taxon>
        <taxon>Bacilli</taxon>
        <taxon>Bacillales</taxon>
        <taxon>Alicyclobacillaceae</taxon>
        <taxon>Tumebacillus</taxon>
    </lineage>
</organism>
<dbReference type="InterPro" id="IPR020841">
    <property type="entry name" value="PKS_Beta-ketoAc_synthase_dom"/>
</dbReference>
<dbReference type="SUPFAM" id="SSF53901">
    <property type="entry name" value="Thiolase-like"/>
    <property type="match status" value="2"/>
</dbReference>
<comment type="caution">
    <text evidence="5">The sequence shown here is derived from an EMBL/GenBank/DDBJ whole genome shotgun (WGS) entry which is preliminary data.</text>
</comment>
<dbReference type="InterPro" id="IPR000794">
    <property type="entry name" value="Beta-ketoacyl_synthase"/>
</dbReference>
<sequence>MMDKERVVITGMGAVTPFGVGIAPFAKALQNGESGIRLLRAFDTADYPVKGGGEVPGDLPAVAGLADHAPRYLHYAALAAKEAWKSAGLLTEEPLAEEAVAHTGFVYGEPPCPPERIGVLLGTSRGAVRELEMLCDARQAGRTLSPELLAALFPAFGHCPLGSGIARLLGAAGPVGTISAACASGTVAIGEAAAWIRSGRCDLVVAGGAEAPFTPTSFAGVCSSKAMSERWDDPAAACRPFDRDRDGYVMGEGAGVVVLESLASAKRRGAAVLAEIAGYAQTADASHITVPSGEGMRVAIRSALSEAGLSPADLDYINAHGTSTPLNDRWETWAIRAALGPHADRVPVSSTKSMTGHLLGAAGAVEAIACLLALQDQFLPPTINYRTPDPDCNLDVVPNTARRAALHHVMSQSLGFGGHNAALVLSLR</sequence>
<name>A0ABT3WXX0_9BACL</name>
<dbReference type="Proteomes" id="UP001208017">
    <property type="component" value="Unassembled WGS sequence"/>
</dbReference>
<dbReference type="InterPro" id="IPR014030">
    <property type="entry name" value="Ketoacyl_synth_N"/>
</dbReference>
<dbReference type="InterPro" id="IPR016039">
    <property type="entry name" value="Thiolase-like"/>
</dbReference>
<gene>
    <name evidence="5" type="ORF">OS242_05840</name>
</gene>
<evidence type="ECO:0000313" key="5">
    <source>
        <dbReference type="EMBL" id="MCX7569476.1"/>
    </source>
</evidence>
<dbReference type="SMART" id="SM00825">
    <property type="entry name" value="PKS_KS"/>
    <property type="match status" value="1"/>
</dbReference>
<dbReference type="Pfam" id="PF00109">
    <property type="entry name" value="ketoacyl-synt"/>
    <property type="match status" value="1"/>
</dbReference>
<protein>
    <submittedName>
        <fullName evidence="5">Beta-ketoacyl-[acyl-carrier-protein] synthase family protein</fullName>
    </submittedName>
</protein>
<dbReference type="PROSITE" id="PS00606">
    <property type="entry name" value="KS3_1"/>
    <property type="match status" value="1"/>
</dbReference>
<dbReference type="PROSITE" id="PS52004">
    <property type="entry name" value="KS3_2"/>
    <property type="match status" value="1"/>
</dbReference>
<comment type="similarity">
    <text evidence="1 3">Belongs to the thiolase-like superfamily. Beta-ketoacyl-ACP synthases family.</text>
</comment>